<dbReference type="SUPFAM" id="SSF51445">
    <property type="entry name" value="(Trans)glycosidases"/>
    <property type="match status" value="1"/>
</dbReference>
<accession>I0KBB9</accession>
<feature type="domain" description="Glycosyl hydrolase family 13 catalytic" evidence="3">
    <location>
        <begin position="41"/>
        <end position="420"/>
    </location>
</feature>
<keyword evidence="4" id="KW-0808">Transferase</keyword>
<dbReference type="PATRIC" id="fig|1166018.3.peg.5191"/>
<dbReference type="InterPro" id="IPR017853">
    <property type="entry name" value="GH"/>
</dbReference>
<proteinExistence type="predicted"/>
<dbReference type="GO" id="GO:0047471">
    <property type="term" value="F:maltose alpha-D-glucosyltransferase activity"/>
    <property type="evidence" value="ECO:0007669"/>
    <property type="project" value="UniProtKB-EC"/>
</dbReference>
<dbReference type="GO" id="GO:0005975">
    <property type="term" value="P:carbohydrate metabolic process"/>
    <property type="evidence" value="ECO:0007669"/>
    <property type="project" value="InterPro"/>
</dbReference>
<dbReference type="EC" id="5.4.99.16" evidence="4"/>
<dbReference type="Gene3D" id="3.20.20.80">
    <property type="entry name" value="Glycosidases"/>
    <property type="match status" value="1"/>
</dbReference>
<evidence type="ECO:0000313" key="4">
    <source>
        <dbReference type="EMBL" id="CCH01422.1"/>
    </source>
</evidence>
<dbReference type="InterPro" id="IPR006047">
    <property type="entry name" value="GH13_cat_dom"/>
</dbReference>
<evidence type="ECO:0000256" key="1">
    <source>
        <dbReference type="SAM" id="MobiDB-lite"/>
    </source>
</evidence>
<dbReference type="InterPro" id="IPR045857">
    <property type="entry name" value="O16G_dom_2"/>
</dbReference>
<dbReference type="OrthoDB" id="9806009at2"/>
<organism evidence="4 5">
    <name type="scientific">Fibrella aestuarina BUZ 2</name>
    <dbReference type="NCBI Taxonomy" id="1166018"/>
    <lineage>
        <taxon>Bacteria</taxon>
        <taxon>Pseudomonadati</taxon>
        <taxon>Bacteroidota</taxon>
        <taxon>Cytophagia</taxon>
        <taxon>Cytophagales</taxon>
        <taxon>Spirosomataceae</taxon>
        <taxon>Fibrella</taxon>
    </lineage>
</organism>
<gene>
    <name evidence="4" type="primary">treS3</name>
    <name evidence="4" type="ORF">FAES_3414</name>
</gene>
<name>I0KBB9_9BACT</name>
<feature type="region of interest" description="Disordered" evidence="1">
    <location>
        <begin position="566"/>
        <end position="590"/>
    </location>
</feature>
<dbReference type="AlphaFoldDB" id="I0KBB9"/>
<evidence type="ECO:0000259" key="3">
    <source>
        <dbReference type="SMART" id="SM00642"/>
    </source>
</evidence>
<evidence type="ECO:0000256" key="2">
    <source>
        <dbReference type="SAM" id="SignalP"/>
    </source>
</evidence>
<protein>
    <submittedName>
        <fullName evidence="4">Maltose alpha-D-glucosyltransferase</fullName>
        <ecNumber evidence="4">5.4.99.16</ecNumber>
    </submittedName>
</protein>
<sequence>MRRVLLTLLLPLLLPTYKATGQPRPTDFIQELWYKKGVVYNLDVKVFQDSDGDGVGDFNGLTRRLDYLSDLGVTVLWLAPFQPSPNQDDGYDISDFYGIDARLGTQADLRNFIQQAKKRGIRVVMDLVVNHTSSQHPWFQQARRNKESPYRSWYVWSQQRPRDWNKGMIFPGVQHETWSYDSLAGAYFYHRFYRFQPDLNAQNPAVQAELRNVVRHWLALGIDGFRLDAVPFFIEVPGTSVNNPDLQFDLLMWLRQFIQWQKGDALLLGETNVAPKENKQYFGQYGEGMQMMFNFYVNQFLFYALATGDVGTLEKALEATRDVPTTAQWAFFLRNHDEIDLGRLSKRQREAVYARMGPDKNMQLYERGIRRRLAPMLANPAQLRMAYSLLFALPGTPVLRYGEEIGMGDDLRLKERLAIRTPMQWLAGPNGGFTTARQPIRPPIQQGPYRYANVNVTAQRQDSASLLTHIRRLIRLRKQYPEIGQGVWQLRKSHSPHVLILASEGPNRTVVTVHNFSPHPQTIRGLFEGARGARGIGINGKTGPSPIDKTGDIQLPGYGYGWFTIEPKTNPVPPDGKSTSGRATPTGRGR</sequence>
<dbReference type="SMART" id="SM00642">
    <property type="entry name" value="Aamy"/>
    <property type="match status" value="1"/>
</dbReference>
<reference evidence="4 5" key="1">
    <citation type="journal article" date="2012" name="J. Bacteriol.">
        <title>Genome Sequence of Fibrella aestuarina BUZ 2T, a Filamentous Marine Bacterium.</title>
        <authorList>
            <person name="Filippini M."/>
            <person name="Qi W."/>
            <person name="Blom J."/>
            <person name="Goesmann A."/>
            <person name="Smits T.H."/>
            <person name="Bagheri H.C."/>
        </authorList>
    </citation>
    <scope>NUCLEOTIDE SEQUENCE [LARGE SCALE GENOMIC DNA]</scope>
    <source>
        <strain evidence="5">BUZ 2T</strain>
    </source>
</reference>
<keyword evidence="5" id="KW-1185">Reference proteome</keyword>
<dbReference type="PANTHER" id="PTHR10357:SF219">
    <property type="entry name" value="MALTOSE ALPHA-D-GLUCOSYLTRANSFERASE"/>
    <property type="match status" value="1"/>
</dbReference>
<dbReference type="Proteomes" id="UP000011058">
    <property type="component" value="Chromosome"/>
</dbReference>
<feature type="signal peptide" evidence="2">
    <location>
        <begin position="1"/>
        <end position="21"/>
    </location>
</feature>
<dbReference type="RefSeq" id="WP_015332521.1">
    <property type="nucleotide sequence ID" value="NC_020054.1"/>
</dbReference>
<dbReference type="GO" id="GO:0016740">
    <property type="term" value="F:transferase activity"/>
    <property type="evidence" value="ECO:0007669"/>
    <property type="project" value="UniProtKB-KW"/>
</dbReference>
<keyword evidence="2" id="KW-0732">Signal</keyword>
<dbReference type="CDD" id="cd11334">
    <property type="entry name" value="AmyAc_TreS"/>
    <property type="match status" value="1"/>
</dbReference>
<dbReference type="STRING" id="1166018.FAES_3414"/>
<dbReference type="PANTHER" id="PTHR10357">
    <property type="entry name" value="ALPHA-AMYLASE FAMILY MEMBER"/>
    <property type="match status" value="1"/>
</dbReference>
<dbReference type="HOGENOM" id="CLU_006462_2_1_10"/>
<feature type="chain" id="PRO_5003630415" evidence="2">
    <location>
        <begin position="22"/>
        <end position="590"/>
    </location>
</feature>
<keyword evidence="4" id="KW-0413">Isomerase</keyword>
<dbReference type="eggNOG" id="COG0366">
    <property type="taxonomic scope" value="Bacteria"/>
</dbReference>
<dbReference type="Pfam" id="PF00128">
    <property type="entry name" value="Alpha-amylase"/>
    <property type="match status" value="1"/>
</dbReference>
<dbReference type="KEGG" id="fae:FAES_3414"/>
<evidence type="ECO:0000313" key="5">
    <source>
        <dbReference type="Proteomes" id="UP000011058"/>
    </source>
</evidence>
<dbReference type="Gene3D" id="3.90.400.10">
    <property type="entry name" value="Oligo-1,6-glucosidase, Domain 2"/>
    <property type="match status" value="1"/>
</dbReference>
<dbReference type="EMBL" id="HE796683">
    <property type="protein sequence ID" value="CCH01422.1"/>
    <property type="molecule type" value="Genomic_DNA"/>
</dbReference>